<evidence type="ECO:0000256" key="1">
    <source>
        <dbReference type="SAM" id="MobiDB-lite"/>
    </source>
</evidence>
<dbReference type="Proteomes" id="UP000305067">
    <property type="component" value="Unassembled WGS sequence"/>
</dbReference>
<dbReference type="AlphaFoldDB" id="A0A5C3QFF6"/>
<feature type="region of interest" description="Disordered" evidence="1">
    <location>
        <begin position="359"/>
        <end position="417"/>
    </location>
</feature>
<sequence>MCICAWTLAHPDYALILCANRDEFLSRPTLDAHFHSFGAKERETAEHVAGAQILSGLDIRAGGSWLGVSRSGRLCVLTNVTEPFGKYTSSRGFLIQSFLESSASCLDIDEEMAKFTAPDEGIYAGFNLLLIAPQTTPLPTTSHIHSTTDHSHAVTPEMGASDPRPNQPDAHSRPPQSLSMDAAFVSNYGARGKLRGAVLTEEERRSAGCFSNDDVGLKGSSWPKVTRLKRLFEEALQEHDRSHGKHGCESTSAEALDSDLGREPSGDDERLASRLFQCLSWRSVEQVRERSDLRRTVRVDPVGIPIKQAEVAQAAVAPTSIPPPSRTEAYGTRLSTVILIRKDGNILFIERDIWKVDAPPSNAGQSASRGDLALRSDEMSHRESSHEPMAGRIEKSARSHGVTQDSQSKVPYMGDSSGDRVFRFRVDLS</sequence>
<dbReference type="GO" id="GO:0009306">
    <property type="term" value="P:protein secretion"/>
    <property type="evidence" value="ECO:0007669"/>
    <property type="project" value="TreeGrafter"/>
</dbReference>
<accession>A0A5C3QFF6</accession>
<organism evidence="2 3">
    <name type="scientific">Pterulicium gracile</name>
    <dbReference type="NCBI Taxonomy" id="1884261"/>
    <lineage>
        <taxon>Eukaryota</taxon>
        <taxon>Fungi</taxon>
        <taxon>Dikarya</taxon>
        <taxon>Basidiomycota</taxon>
        <taxon>Agaricomycotina</taxon>
        <taxon>Agaricomycetes</taxon>
        <taxon>Agaricomycetidae</taxon>
        <taxon>Agaricales</taxon>
        <taxon>Pleurotineae</taxon>
        <taxon>Pterulaceae</taxon>
        <taxon>Pterulicium</taxon>
    </lineage>
</organism>
<dbReference type="GO" id="GO:0007030">
    <property type="term" value="P:Golgi organization"/>
    <property type="evidence" value="ECO:0007669"/>
    <property type="project" value="TreeGrafter"/>
</dbReference>
<dbReference type="OrthoDB" id="191601at2759"/>
<dbReference type="Pfam" id="PF05742">
    <property type="entry name" value="TANGO2"/>
    <property type="match status" value="1"/>
</dbReference>
<protein>
    <submittedName>
        <fullName evidence="2">NRDE protein-domain-containing protein</fullName>
    </submittedName>
</protein>
<name>A0A5C3QFF6_9AGAR</name>
<feature type="compositionally biased region" description="Basic and acidic residues" evidence="1">
    <location>
        <begin position="372"/>
        <end position="386"/>
    </location>
</feature>
<dbReference type="InterPro" id="IPR008551">
    <property type="entry name" value="TANGO2"/>
</dbReference>
<evidence type="ECO:0000313" key="3">
    <source>
        <dbReference type="Proteomes" id="UP000305067"/>
    </source>
</evidence>
<dbReference type="GO" id="GO:0005794">
    <property type="term" value="C:Golgi apparatus"/>
    <property type="evidence" value="ECO:0007669"/>
    <property type="project" value="TreeGrafter"/>
</dbReference>
<feature type="region of interest" description="Disordered" evidence="1">
    <location>
        <begin position="239"/>
        <end position="266"/>
    </location>
</feature>
<reference evidence="2 3" key="1">
    <citation type="journal article" date="2019" name="Nat. Ecol. Evol.">
        <title>Megaphylogeny resolves global patterns of mushroom evolution.</title>
        <authorList>
            <person name="Varga T."/>
            <person name="Krizsan K."/>
            <person name="Foldi C."/>
            <person name="Dima B."/>
            <person name="Sanchez-Garcia M."/>
            <person name="Sanchez-Ramirez S."/>
            <person name="Szollosi G.J."/>
            <person name="Szarkandi J.G."/>
            <person name="Papp V."/>
            <person name="Albert L."/>
            <person name="Andreopoulos W."/>
            <person name="Angelini C."/>
            <person name="Antonin V."/>
            <person name="Barry K.W."/>
            <person name="Bougher N.L."/>
            <person name="Buchanan P."/>
            <person name="Buyck B."/>
            <person name="Bense V."/>
            <person name="Catcheside P."/>
            <person name="Chovatia M."/>
            <person name="Cooper J."/>
            <person name="Damon W."/>
            <person name="Desjardin D."/>
            <person name="Finy P."/>
            <person name="Geml J."/>
            <person name="Haridas S."/>
            <person name="Hughes K."/>
            <person name="Justo A."/>
            <person name="Karasinski D."/>
            <person name="Kautmanova I."/>
            <person name="Kiss B."/>
            <person name="Kocsube S."/>
            <person name="Kotiranta H."/>
            <person name="LaButti K.M."/>
            <person name="Lechner B.E."/>
            <person name="Liimatainen K."/>
            <person name="Lipzen A."/>
            <person name="Lukacs Z."/>
            <person name="Mihaltcheva S."/>
            <person name="Morgado L.N."/>
            <person name="Niskanen T."/>
            <person name="Noordeloos M.E."/>
            <person name="Ohm R.A."/>
            <person name="Ortiz-Santana B."/>
            <person name="Ovrebo C."/>
            <person name="Racz N."/>
            <person name="Riley R."/>
            <person name="Savchenko A."/>
            <person name="Shiryaev A."/>
            <person name="Soop K."/>
            <person name="Spirin V."/>
            <person name="Szebenyi C."/>
            <person name="Tomsovsky M."/>
            <person name="Tulloss R.E."/>
            <person name="Uehling J."/>
            <person name="Grigoriev I.V."/>
            <person name="Vagvolgyi C."/>
            <person name="Papp T."/>
            <person name="Martin F.M."/>
            <person name="Miettinen O."/>
            <person name="Hibbett D.S."/>
            <person name="Nagy L.G."/>
        </authorList>
    </citation>
    <scope>NUCLEOTIDE SEQUENCE [LARGE SCALE GENOMIC DNA]</scope>
    <source>
        <strain evidence="2 3">CBS 309.79</strain>
    </source>
</reference>
<evidence type="ECO:0000313" key="2">
    <source>
        <dbReference type="EMBL" id="TFK97063.1"/>
    </source>
</evidence>
<keyword evidence="3" id="KW-1185">Reference proteome</keyword>
<dbReference type="PANTHER" id="PTHR17985">
    <property type="entry name" value="SER/THR-RICH PROTEIN T10 IN DGCR REGION"/>
    <property type="match status" value="1"/>
</dbReference>
<dbReference type="PANTHER" id="PTHR17985:SF8">
    <property type="entry name" value="TRANSPORT AND GOLGI ORGANIZATION PROTEIN 2 HOMOLOG"/>
    <property type="match status" value="1"/>
</dbReference>
<feature type="region of interest" description="Disordered" evidence="1">
    <location>
        <begin position="140"/>
        <end position="177"/>
    </location>
</feature>
<gene>
    <name evidence="2" type="ORF">BDV98DRAFT_554514</name>
</gene>
<proteinExistence type="predicted"/>
<dbReference type="EMBL" id="ML178851">
    <property type="protein sequence ID" value="TFK97063.1"/>
    <property type="molecule type" value="Genomic_DNA"/>
</dbReference>